<keyword evidence="6 7" id="KW-0472">Membrane</keyword>
<evidence type="ECO:0000256" key="2">
    <source>
        <dbReference type="ARBA" id="ARBA00009425"/>
    </source>
</evidence>
<dbReference type="OrthoDB" id="1752329at2"/>
<keyword evidence="10" id="KW-1185">Reference proteome</keyword>
<keyword evidence="5 7" id="KW-1133">Transmembrane helix</keyword>
<dbReference type="PANTHER" id="PTHR33932:SF4">
    <property type="entry name" value="NA(+)_H(+) ANTIPORTER SUBUNIT B"/>
    <property type="match status" value="1"/>
</dbReference>
<evidence type="ECO:0000256" key="4">
    <source>
        <dbReference type="ARBA" id="ARBA00022692"/>
    </source>
</evidence>
<evidence type="ECO:0000259" key="8">
    <source>
        <dbReference type="Pfam" id="PF04039"/>
    </source>
</evidence>
<evidence type="ECO:0000256" key="3">
    <source>
        <dbReference type="ARBA" id="ARBA00022475"/>
    </source>
</evidence>
<evidence type="ECO:0000313" key="9">
    <source>
        <dbReference type="EMBL" id="SHJ01202.1"/>
    </source>
</evidence>
<proteinExistence type="inferred from homology"/>
<dbReference type="Pfam" id="PF04039">
    <property type="entry name" value="MnhB"/>
    <property type="match status" value="1"/>
</dbReference>
<evidence type="ECO:0000256" key="7">
    <source>
        <dbReference type="SAM" id="Phobius"/>
    </source>
</evidence>
<feature type="transmembrane region" description="Helical" evidence="7">
    <location>
        <begin position="38"/>
        <end position="56"/>
    </location>
</feature>
<accession>A0A1M6FU21</accession>
<dbReference type="AlphaFoldDB" id="A0A1M6FU21"/>
<keyword evidence="3" id="KW-1003">Cell membrane</keyword>
<evidence type="ECO:0000256" key="6">
    <source>
        <dbReference type="ARBA" id="ARBA00023136"/>
    </source>
</evidence>
<protein>
    <submittedName>
        <fullName evidence="9">Multisubunit sodium/proton antiporter, MrpB subunit</fullName>
    </submittedName>
</protein>
<gene>
    <name evidence="9" type="ORF">SAMN02745751_01540</name>
</gene>
<evidence type="ECO:0000256" key="5">
    <source>
        <dbReference type="ARBA" id="ARBA00022989"/>
    </source>
</evidence>
<feature type="transmembrane region" description="Helical" evidence="7">
    <location>
        <begin position="106"/>
        <end position="135"/>
    </location>
</feature>
<feature type="transmembrane region" description="Helical" evidence="7">
    <location>
        <begin position="12"/>
        <end position="32"/>
    </location>
</feature>
<dbReference type="GO" id="GO:0005886">
    <property type="term" value="C:plasma membrane"/>
    <property type="evidence" value="ECO:0007669"/>
    <property type="project" value="UniProtKB-SubCell"/>
</dbReference>
<dbReference type="STRING" id="1121476.SAMN02745751_01540"/>
<evidence type="ECO:0000313" key="10">
    <source>
        <dbReference type="Proteomes" id="UP000184052"/>
    </source>
</evidence>
<dbReference type="InterPro" id="IPR050622">
    <property type="entry name" value="CPA3_antiporter_subunitB"/>
</dbReference>
<sequence>MKYKDTILVEVCRLMIPIIQLFSIYIIFHGHLSPGGGFAGGAILGCSFIIMHLVFGKTYTRNLINKNVIMKGMSIPLVLYGLLKGYSFLSYDLHLPKIPSGTPGNIFSAGLILPLNIIVGIVVSLMMYFVFSLFLDGEV</sequence>
<dbReference type="InterPro" id="IPR007182">
    <property type="entry name" value="MnhB"/>
</dbReference>
<dbReference type="RefSeq" id="WP_073049000.1">
    <property type="nucleotide sequence ID" value="NZ_FQZL01000009.1"/>
</dbReference>
<reference evidence="9 10" key="1">
    <citation type="submission" date="2016-11" db="EMBL/GenBank/DDBJ databases">
        <authorList>
            <person name="Jaros S."/>
            <person name="Januszkiewicz K."/>
            <person name="Wedrychowicz H."/>
        </authorList>
    </citation>
    <scope>NUCLEOTIDE SEQUENCE [LARGE SCALE GENOMIC DNA]</scope>
    <source>
        <strain evidence="9 10">DSM 17477</strain>
    </source>
</reference>
<dbReference type="PANTHER" id="PTHR33932">
    <property type="entry name" value="NA(+)/H(+) ANTIPORTER SUBUNIT B"/>
    <property type="match status" value="1"/>
</dbReference>
<dbReference type="EMBL" id="FQZL01000009">
    <property type="protein sequence ID" value="SHJ01202.1"/>
    <property type="molecule type" value="Genomic_DNA"/>
</dbReference>
<dbReference type="Proteomes" id="UP000184052">
    <property type="component" value="Unassembled WGS sequence"/>
</dbReference>
<organism evidence="9 10">
    <name type="scientific">Dethiosulfatibacter aminovorans DSM 17477</name>
    <dbReference type="NCBI Taxonomy" id="1121476"/>
    <lineage>
        <taxon>Bacteria</taxon>
        <taxon>Bacillati</taxon>
        <taxon>Bacillota</taxon>
        <taxon>Tissierellia</taxon>
        <taxon>Dethiosulfatibacter</taxon>
    </lineage>
</organism>
<feature type="transmembrane region" description="Helical" evidence="7">
    <location>
        <begin position="68"/>
        <end position="86"/>
    </location>
</feature>
<evidence type="ECO:0000256" key="1">
    <source>
        <dbReference type="ARBA" id="ARBA00004651"/>
    </source>
</evidence>
<comment type="subcellular location">
    <subcellularLocation>
        <location evidence="1">Cell membrane</location>
        <topology evidence="1">Multi-pass membrane protein</topology>
    </subcellularLocation>
</comment>
<comment type="similarity">
    <text evidence="2">Belongs to the CPA3 antiporters (TC 2.A.63) subunit B family.</text>
</comment>
<keyword evidence="4 7" id="KW-0812">Transmembrane</keyword>
<name>A0A1M6FU21_9FIRM</name>
<feature type="domain" description="Na+/H+ antiporter MnhB subunit-related protein" evidence="8">
    <location>
        <begin position="8"/>
        <end position="127"/>
    </location>
</feature>